<dbReference type="OrthoDB" id="3822520at2"/>
<accession>A0A4Q2SIA1</accession>
<keyword evidence="3" id="KW-1133">Transmembrane helix</keyword>
<dbReference type="RefSeq" id="WP_129453767.1">
    <property type="nucleotide sequence ID" value="NZ_JACXYX010000004.1"/>
</dbReference>
<dbReference type="Proteomes" id="UP000293291">
    <property type="component" value="Unassembled WGS sequence"/>
</dbReference>
<dbReference type="InterPro" id="IPR041916">
    <property type="entry name" value="Anti_sigma_zinc_sf"/>
</dbReference>
<feature type="transmembrane region" description="Helical" evidence="3">
    <location>
        <begin position="203"/>
        <end position="222"/>
    </location>
</feature>
<feature type="transmembrane region" description="Helical" evidence="3">
    <location>
        <begin position="85"/>
        <end position="104"/>
    </location>
</feature>
<gene>
    <name evidence="4" type="ORF">EUA07_04280</name>
</gene>
<feature type="transmembrane region" description="Helical" evidence="3">
    <location>
        <begin position="234"/>
        <end position="257"/>
    </location>
</feature>
<keyword evidence="3" id="KW-0472">Membrane</keyword>
<keyword evidence="3" id="KW-0812">Transmembrane</keyword>
<keyword evidence="5" id="KW-1185">Reference proteome</keyword>
<dbReference type="AlphaFoldDB" id="A0A4Q2SIA1"/>
<organism evidence="4 5">
    <name type="scientific">Nocardioides ganghwensis</name>
    <dbReference type="NCBI Taxonomy" id="252230"/>
    <lineage>
        <taxon>Bacteria</taxon>
        <taxon>Bacillati</taxon>
        <taxon>Actinomycetota</taxon>
        <taxon>Actinomycetes</taxon>
        <taxon>Propionibacteriales</taxon>
        <taxon>Nocardioidaceae</taxon>
        <taxon>Nocardioides</taxon>
    </lineage>
</organism>
<evidence type="ECO:0000256" key="3">
    <source>
        <dbReference type="SAM" id="Phobius"/>
    </source>
</evidence>
<feature type="transmembrane region" description="Helical" evidence="3">
    <location>
        <begin position="110"/>
        <end position="128"/>
    </location>
</feature>
<comment type="caution">
    <text evidence="4">The sequence shown here is derived from an EMBL/GenBank/DDBJ whole genome shotgun (WGS) entry which is preliminary data.</text>
</comment>
<evidence type="ECO:0000313" key="4">
    <source>
        <dbReference type="EMBL" id="RYC03669.1"/>
    </source>
</evidence>
<evidence type="ECO:0000256" key="2">
    <source>
        <dbReference type="ARBA" id="ARBA00023163"/>
    </source>
</evidence>
<feature type="transmembrane region" description="Helical" evidence="3">
    <location>
        <begin position="149"/>
        <end position="171"/>
    </location>
</feature>
<protein>
    <recommendedName>
        <fullName evidence="6">Zf-HC2 domain-containing protein</fullName>
    </recommendedName>
</protein>
<keyword evidence="1" id="KW-0805">Transcription regulation</keyword>
<name>A0A4Q2SIA1_9ACTN</name>
<proteinExistence type="predicted"/>
<reference evidence="4 5" key="1">
    <citation type="submission" date="2019-01" db="EMBL/GenBank/DDBJ databases">
        <title>Novel species of Nocardioides.</title>
        <authorList>
            <person name="Liu Q."/>
            <person name="Xin Y.-H."/>
        </authorList>
    </citation>
    <scope>NUCLEOTIDE SEQUENCE [LARGE SCALE GENOMIC DNA]</scope>
    <source>
        <strain evidence="4 5">CGMCC 4.6875</strain>
    </source>
</reference>
<feature type="transmembrane region" description="Helical" evidence="3">
    <location>
        <begin position="177"/>
        <end position="196"/>
    </location>
</feature>
<sequence length="268" mass="27616">MTQTWHADEETLRSWATGSAAPLLAASVEAHLLRCADCRRRTSTLSVRATPEDSVRRWEALADRIDRPRSSRLLRLGLATPGLRTAWLASLLLLLALPVVVTVVGGRLPLFMALAPVAPLAAVALAYGRGAEPAGELALATPSAGLRVVAARAVLVALTAVPIGVGSALLLGLPVDIALGWLLPGAALASLVALAGTSRLDPAVVAACLGSTWAVAVSWPAALRRVPADVVSEVLASAPSQLTALAIALAAVALTIVRRDAVAYRRNA</sequence>
<dbReference type="EMBL" id="SDWU01000004">
    <property type="protein sequence ID" value="RYC03669.1"/>
    <property type="molecule type" value="Genomic_DNA"/>
</dbReference>
<evidence type="ECO:0000256" key="1">
    <source>
        <dbReference type="ARBA" id="ARBA00023015"/>
    </source>
</evidence>
<keyword evidence="2" id="KW-0804">Transcription</keyword>
<dbReference type="Gene3D" id="1.10.10.1320">
    <property type="entry name" value="Anti-sigma factor, zinc-finger domain"/>
    <property type="match status" value="1"/>
</dbReference>
<evidence type="ECO:0008006" key="6">
    <source>
        <dbReference type="Google" id="ProtNLM"/>
    </source>
</evidence>
<evidence type="ECO:0000313" key="5">
    <source>
        <dbReference type="Proteomes" id="UP000293291"/>
    </source>
</evidence>